<dbReference type="OrthoDB" id="582507at2"/>
<protein>
    <recommendedName>
        <fullName evidence="4">DUF1579 domain-containing protein</fullName>
    </recommendedName>
</protein>
<dbReference type="RefSeq" id="WP_106258757.1">
    <property type="nucleotide sequence ID" value="NZ_CAWNSW010000161.1"/>
</dbReference>
<keyword evidence="1" id="KW-0732">Signal</keyword>
<comment type="caution">
    <text evidence="2">The sequence shown here is derived from an EMBL/GenBank/DDBJ whole genome shotgun (WGS) entry which is preliminary data.</text>
</comment>
<feature type="chain" id="PRO_5015668210" description="DUF1579 domain-containing protein" evidence="1">
    <location>
        <begin position="40"/>
        <end position="201"/>
    </location>
</feature>
<dbReference type="Proteomes" id="UP000239576">
    <property type="component" value="Unassembled WGS sequence"/>
</dbReference>
<evidence type="ECO:0000256" key="1">
    <source>
        <dbReference type="SAM" id="SignalP"/>
    </source>
</evidence>
<evidence type="ECO:0000313" key="3">
    <source>
        <dbReference type="Proteomes" id="UP000239576"/>
    </source>
</evidence>
<accession>A0A2T1DYJ0</accession>
<reference evidence="3" key="1">
    <citation type="submission" date="2018-02" db="EMBL/GenBank/DDBJ databases">
        <authorList>
            <person name="Moore K."/>
            <person name="Momper L."/>
        </authorList>
    </citation>
    <scope>NUCLEOTIDE SEQUENCE [LARGE SCALE GENOMIC DNA]</scope>
    <source>
        <strain evidence="3">ULC18</strain>
    </source>
</reference>
<proteinExistence type="predicted"/>
<dbReference type="AlphaFoldDB" id="A0A2T1DYJ0"/>
<feature type="signal peptide" evidence="1">
    <location>
        <begin position="1"/>
        <end position="39"/>
    </location>
</feature>
<reference evidence="2 3" key="2">
    <citation type="submission" date="2018-03" db="EMBL/GenBank/DDBJ databases">
        <title>The ancient ancestry and fast evolution of plastids.</title>
        <authorList>
            <person name="Moore K.R."/>
            <person name="Magnabosco C."/>
            <person name="Momper L."/>
            <person name="Gold D.A."/>
            <person name="Bosak T."/>
            <person name="Fournier G.P."/>
        </authorList>
    </citation>
    <scope>NUCLEOTIDE SEQUENCE [LARGE SCALE GENOMIC DNA]</scope>
    <source>
        <strain evidence="2 3">ULC18</strain>
    </source>
</reference>
<evidence type="ECO:0008006" key="4">
    <source>
        <dbReference type="Google" id="ProtNLM"/>
    </source>
</evidence>
<dbReference type="EMBL" id="PVWK01000123">
    <property type="protein sequence ID" value="PSB25577.1"/>
    <property type="molecule type" value="Genomic_DNA"/>
</dbReference>
<gene>
    <name evidence="2" type="ORF">C7B82_22415</name>
</gene>
<organism evidence="2 3">
    <name type="scientific">Stenomitos frigidus ULC18</name>
    <dbReference type="NCBI Taxonomy" id="2107698"/>
    <lineage>
        <taxon>Bacteria</taxon>
        <taxon>Bacillati</taxon>
        <taxon>Cyanobacteriota</taxon>
        <taxon>Cyanophyceae</taxon>
        <taxon>Leptolyngbyales</taxon>
        <taxon>Leptolyngbyaceae</taxon>
        <taxon>Stenomitos</taxon>
    </lineage>
</organism>
<keyword evidence="3" id="KW-1185">Reference proteome</keyword>
<evidence type="ECO:0000313" key="2">
    <source>
        <dbReference type="EMBL" id="PSB25577.1"/>
    </source>
</evidence>
<name>A0A2T1DYJ0_9CYAN</name>
<sequence length="201" mass="22448">MLACKTCRPHAYCGSTCGDRVCLVASAIALTLAVFPAYAAEPPTSALPKPDPQLEQLQYFQGKWLCVVKPVGAPANRPAEPFTWEIKRELNNFWFLGQVSTKQNIAITHDTLGYNTLTKRFGRTILTGDGQFINLLSEGWSDDKWVWEGSVVRGTQRNGLRQTIVKTGDRAFEAAYEQADLVKKDWQPVLKETCRKASEPI</sequence>